<feature type="compositionally biased region" description="Polar residues" evidence="2">
    <location>
        <begin position="449"/>
        <end position="459"/>
    </location>
</feature>
<dbReference type="PANTHER" id="PTHR38407:SF1">
    <property type="entry name" value="PROTEIN IVY1"/>
    <property type="match status" value="1"/>
</dbReference>
<name>A0A8H8CL98_PSICU</name>
<feature type="region of interest" description="Disordered" evidence="2">
    <location>
        <begin position="296"/>
        <end position="317"/>
    </location>
</feature>
<feature type="compositionally biased region" description="Polar residues" evidence="2">
    <location>
        <begin position="332"/>
        <end position="344"/>
    </location>
</feature>
<feature type="coiled-coil region" evidence="1">
    <location>
        <begin position="153"/>
        <end position="227"/>
    </location>
</feature>
<feature type="region of interest" description="Disordered" evidence="2">
    <location>
        <begin position="449"/>
        <end position="496"/>
    </location>
</feature>
<dbReference type="AlphaFoldDB" id="A0A8H8CL98"/>
<accession>A0A8H8CL98</accession>
<comment type="caution">
    <text evidence="3">The sequence shown here is derived from an EMBL/GenBank/DDBJ whole genome shotgun (WGS) entry which is preliminary data.</text>
</comment>
<feature type="compositionally biased region" description="Low complexity" evidence="2">
    <location>
        <begin position="346"/>
        <end position="373"/>
    </location>
</feature>
<dbReference type="GO" id="GO:0005543">
    <property type="term" value="F:phospholipid binding"/>
    <property type="evidence" value="ECO:0007669"/>
    <property type="project" value="InterPro"/>
</dbReference>
<sequence>MAPGRPRSLRALTFGSAKREMSPGPPSPTFSDATHASAMNFGPNGPSKIITRGHLKASLQAYEDLVNNCAAYRTALIALSKATAGFADSMERCRPKLRVRDSIASGVRSPPSNGKPLACFGTYIPLEIVIKDANVFQSETLDKNFEKPLRQQLENYRDVVNERSQRYERALRERSRIIRETETRSMNRKERNLKNFREALAVLQNQVDQLDQLKASHYQEIIEHEEEVWNVVQNKICVVVRSEMDVFDRFTSKASDPIIEPMLQSVPDPFDSYGPPPAEDQIFSILAPLDIMTTATSSTASPMTGSTPERDTLSSLPSSATMKITSWLPGANGSNYTPESQSAEWATVPSPSSSATPSRSTSPIPSSSPPSVSSRRHSVPAVHRKTESKLRSVLSVIEEAKPRPQTEERALSGPSPLPSVLTNISAPQNPDTTPVDVGWNFTYGQSNYDHSGGQLTPRYSTLFSQSSPPSLPDSPPTQTLERHGHDGQTHAESVTT</sequence>
<feature type="compositionally biased region" description="Basic and acidic residues" evidence="2">
    <location>
        <begin position="398"/>
        <end position="410"/>
    </location>
</feature>
<feature type="compositionally biased region" description="Low complexity" evidence="2">
    <location>
        <begin position="296"/>
        <end position="307"/>
    </location>
</feature>
<evidence type="ECO:0008006" key="4">
    <source>
        <dbReference type="Google" id="ProtNLM"/>
    </source>
</evidence>
<dbReference type="GO" id="GO:0042144">
    <property type="term" value="P:vacuole fusion, non-autophagic"/>
    <property type="evidence" value="ECO:0007669"/>
    <property type="project" value="InterPro"/>
</dbReference>
<dbReference type="EMBL" id="JAFIQS010000005">
    <property type="protein sequence ID" value="KAG5169205.1"/>
    <property type="molecule type" value="Genomic_DNA"/>
</dbReference>
<gene>
    <name evidence="3" type="ORF">JR316_005761</name>
</gene>
<dbReference type="InterPro" id="IPR037470">
    <property type="entry name" value="IVY1"/>
</dbReference>
<dbReference type="GO" id="GO:0000329">
    <property type="term" value="C:fungal-type vacuole membrane"/>
    <property type="evidence" value="ECO:0007669"/>
    <property type="project" value="InterPro"/>
</dbReference>
<dbReference type="Gene3D" id="1.20.1270.60">
    <property type="entry name" value="Arfaptin homology (AH) domain/BAR domain"/>
    <property type="match status" value="1"/>
</dbReference>
<organism evidence="3">
    <name type="scientific">Psilocybe cubensis</name>
    <name type="common">Psychedelic mushroom</name>
    <name type="synonym">Stropharia cubensis</name>
    <dbReference type="NCBI Taxonomy" id="181762"/>
    <lineage>
        <taxon>Eukaryota</taxon>
        <taxon>Fungi</taxon>
        <taxon>Dikarya</taxon>
        <taxon>Basidiomycota</taxon>
        <taxon>Agaricomycotina</taxon>
        <taxon>Agaricomycetes</taxon>
        <taxon>Agaricomycetidae</taxon>
        <taxon>Agaricales</taxon>
        <taxon>Agaricineae</taxon>
        <taxon>Strophariaceae</taxon>
        <taxon>Psilocybe</taxon>
    </lineage>
</organism>
<reference evidence="3" key="1">
    <citation type="submission" date="2021-02" db="EMBL/GenBank/DDBJ databases">
        <title>Psilocybe cubensis genome.</title>
        <authorList>
            <person name="Mckernan K.J."/>
            <person name="Crawford S."/>
            <person name="Trippe A."/>
            <person name="Kane L.T."/>
            <person name="Mclaughlin S."/>
        </authorList>
    </citation>
    <scope>NUCLEOTIDE SEQUENCE [LARGE SCALE GENOMIC DNA]</scope>
    <source>
        <strain evidence="3">MGC-MH-2018</strain>
    </source>
</reference>
<dbReference type="PANTHER" id="PTHR38407">
    <property type="entry name" value="PROTEIN IVY1"/>
    <property type="match status" value="1"/>
</dbReference>
<feature type="compositionally biased region" description="Basic and acidic residues" evidence="2">
    <location>
        <begin position="480"/>
        <end position="489"/>
    </location>
</feature>
<keyword evidence="1" id="KW-0175">Coiled coil</keyword>
<evidence type="ECO:0000256" key="1">
    <source>
        <dbReference type="SAM" id="Coils"/>
    </source>
</evidence>
<protein>
    <recommendedName>
        <fullName evidence="4">IMD domain-containing protein</fullName>
    </recommendedName>
</protein>
<feature type="region of interest" description="Disordered" evidence="2">
    <location>
        <begin position="14"/>
        <end position="38"/>
    </location>
</feature>
<feature type="region of interest" description="Disordered" evidence="2">
    <location>
        <begin position="331"/>
        <end position="417"/>
    </location>
</feature>
<dbReference type="InterPro" id="IPR027267">
    <property type="entry name" value="AH/BAR_dom_sf"/>
</dbReference>
<evidence type="ECO:0000256" key="2">
    <source>
        <dbReference type="SAM" id="MobiDB-lite"/>
    </source>
</evidence>
<proteinExistence type="predicted"/>
<evidence type="ECO:0000313" key="3">
    <source>
        <dbReference type="EMBL" id="KAG5169205.1"/>
    </source>
</evidence>